<dbReference type="SUPFAM" id="SSF54814">
    <property type="entry name" value="Prokaryotic type KH domain (KH-domain type II)"/>
    <property type="match status" value="1"/>
</dbReference>
<comment type="subunit">
    <text evidence="8">Part of the 30S ribosomal subunit. Forms a tight complex with proteins S10 and S14.</text>
</comment>
<dbReference type="Pfam" id="PF07650">
    <property type="entry name" value="KH_2"/>
    <property type="match status" value="1"/>
</dbReference>
<reference evidence="11 12" key="1">
    <citation type="submission" date="2018-05" db="EMBL/GenBank/DDBJ databases">
        <title>A metagenomic window into the 2 km-deep terrestrial subsurface aquifer revealed taxonomically and functionally diverse microbial community comprising novel uncultured bacterial lineages.</title>
        <authorList>
            <person name="Kadnikov V.V."/>
            <person name="Mardanov A.V."/>
            <person name="Beletsky A.V."/>
            <person name="Banks D."/>
            <person name="Pimenov N.V."/>
            <person name="Frank Y.A."/>
            <person name="Karnachuk O.V."/>
            <person name="Ravin N.V."/>
        </authorList>
    </citation>
    <scope>NUCLEOTIDE SEQUENCE [LARGE SCALE GENOMIC DNA]</scope>
    <source>
        <strain evidence="11">BY5</strain>
    </source>
</reference>
<comment type="similarity">
    <text evidence="1 8 9">Belongs to the universal ribosomal protein uS3 family.</text>
</comment>
<dbReference type="PROSITE" id="PS50084">
    <property type="entry name" value="KH_TYPE_1"/>
    <property type="match status" value="1"/>
</dbReference>
<dbReference type="InterPro" id="IPR004044">
    <property type="entry name" value="KH_dom_type_2"/>
</dbReference>
<dbReference type="PANTHER" id="PTHR11760">
    <property type="entry name" value="30S/40S RIBOSOMAL PROTEIN S3"/>
    <property type="match status" value="1"/>
</dbReference>
<evidence type="ECO:0000259" key="10">
    <source>
        <dbReference type="PROSITE" id="PS50823"/>
    </source>
</evidence>
<dbReference type="InterPro" id="IPR005704">
    <property type="entry name" value="Ribosomal_uS3_bac-typ"/>
</dbReference>
<gene>
    <name evidence="8" type="primary">rpsC</name>
    <name evidence="11" type="ORF">OZSIB_1404</name>
</gene>
<dbReference type="PANTHER" id="PTHR11760:SF19">
    <property type="entry name" value="SMALL RIBOSOMAL SUBUNIT PROTEIN US3C"/>
    <property type="match status" value="1"/>
</dbReference>
<dbReference type="HAMAP" id="MF_01309_B">
    <property type="entry name" value="Ribosomal_uS3_B"/>
    <property type="match status" value="1"/>
</dbReference>
<dbReference type="InterPro" id="IPR018280">
    <property type="entry name" value="Ribosomal_uS3_CS"/>
</dbReference>
<evidence type="ECO:0000256" key="7">
    <source>
        <dbReference type="ARBA" id="ARBA00035257"/>
    </source>
</evidence>
<comment type="caution">
    <text evidence="11">The sequence shown here is derived from an EMBL/GenBank/DDBJ whole genome shotgun (WGS) entry which is preliminary data.</text>
</comment>
<dbReference type="AlphaFoldDB" id="A0A367ZK27"/>
<dbReference type="InterPro" id="IPR009019">
    <property type="entry name" value="KH_sf_prok-type"/>
</dbReference>
<evidence type="ECO:0000256" key="5">
    <source>
        <dbReference type="ARBA" id="ARBA00023274"/>
    </source>
</evidence>
<dbReference type="InterPro" id="IPR057258">
    <property type="entry name" value="Ribosomal_uS3"/>
</dbReference>
<dbReference type="Pfam" id="PF00189">
    <property type="entry name" value="Ribosomal_S3_C"/>
    <property type="match status" value="1"/>
</dbReference>
<keyword evidence="2 8" id="KW-0699">rRNA-binding</keyword>
<dbReference type="Proteomes" id="UP000252355">
    <property type="component" value="Unassembled WGS sequence"/>
</dbReference>
<dbReference type="GO" id="GO:0019843">
    <property type="term" value="F:rRNA binding"/>
    <property type="evidence" value="ECO:0007669"/>
    <property type="project" value="UniProtKB-UniRule"/>
</dbReference>
<feature type="domain" description="KH type-2" evidence="10">
    <location>
        <begin position="39"/>
        <end position="109"/>
    </location>
</feature>
<dbReference type="GO" id="GO:0006412">
    <property type="term" value="P:translation"/>
    <property type="evidence" value="ECO:0007669"/>
    <property type="project" value="UniProtKB-UniRule"/>
</dbReference>
<dbReference type="NCBIfam" id="TIGR01009">
    <property type="entry name" value="rpsC_bact"/>
    <property type="match status" value="1"/>
</dbReference>
<protein>
    <recommendedName>
        <fullName evidence="7 8">Small ribosomal subunit protein uS3</fullName>
    </recommendedName>
</protein>
<dbReference type="SUPFAM" id="SSF54821">
    <property type="entry name" value="Ribosomal protein S3 C-terminal domain"/>
    <property type="match status" value="1"/>
</dbReference>
<evidence type="ECO:0000256" key="9">
    <source>
        <dbReference type="RuleBase" id="RU003624"/>
    </source>
</evidence>
<accession>A0A367ZK27</accession>
<sequence length="226" mass="25378">MGQKVNPIGLRLGITRTWDSRWFAKRADYANFLHEDVKIREFIDKKQFPREGIGRIEIERKSNTKVRITIHTAKPGVIIGRGGERVEQLKKALEKLTGKSVYLAIQEIKHPDAEAKIIAENIAMQLEKRISHRRAMKQTIGRALRAGAQGVKVTCSGRLGGAEISRLEWQREGRVPLHTLRADIDFAKETAITTFGCVGVKVWVFKGEKLGKPGAPETAPARETTY</sequence>
<keyword evidence="3 8" id="KW-0694">RNA-binding</keyword>
<dbReference type="FunFam" id="3.30.300.20:FF:000001">
    <property type="entry name" value="30S ribosomal protein S3"/>
    <property type="match status" value="1"/>
</dbReference>
<evidence type="ECO:0000313" key="11">
    <source>
        <dbReference type="EMBL" id="RCK78484.1"/>
    </source>
</evidence>
<dbReference type="InterPro" id="IPR036419">
    <property type="entry name" value="Ribosomal_S3_C_sf"/>
</dbReference>
<evidence type="ECO:0000256" key="8">
    <source>
        <dbReference type="HAMAP-Rule" id="MF_01309"/>
    </source>
</evidence>
<comment type="function">
    <text evidence="6 8">Binds the lower part of the 30S subunit head. Binds mRNA in the 70S ribosome, positioning it for translation.</text>
</comment>
<dbReference type="SMART" id="SM00322">
    <property type="entry name" value="KH"/>
    <property type="match status" value="1"/>
</dbReference>
<name>A0A367ZK27_9BACT</name>
<dbReference type="EMBL" id="QOQW01000022">
    <property type="protein sequence ID" value="RCK78484.1"/>
    <property type="molecule type" value="Genomic_DNA"/>
</dbReference>
<dbReference type="GO" id="GO:0022627">
    <property type="term" value="C:cytosolic small ribosomal subunit"/>
    <property type="evidence" value="ECO:0007669"/>
    <property type="project" value="TreeGrafter"/>
</dbReference>
<dbReference type="GO" id="GO:0003735">
    <property type="term" value="F:structural constituent of ribosome"/>
    <property type="evidence" value="ECO:0007669"/>
    <property type="project" value="InterPro"/>
</dbReference>
<keyword evidence="4 8" id="KW-0689">Ribosomal protein</keyword>
<proteinExistence type="inferred from homology"/>
<dbReference type="InterPro" id="IPR015946">
    <property type="entry name" value="KH_dom-like_a/b"/>
</dbReference>
<dbReference type="PROSITE" id="PS50823">
    <property type="entry name" value="KH_TYPE_2"/>
    <property type="match status" value="1"/>
</dbReference>
<dbReference type="InterPro" id="IPR001351">
    <property type="entry name" value="Ribosomal_uS3_C"/>
</dbReference>
<dbReference type="PROSITE" id="PS00548">
    <property type="entry name" value="RIBOSOMAL_S3"/>
    <property type="match status" value="1"/>
</dbReference>
<dbReference type="GO" id="GO:0003729">
    <property type="term" value="F:mRNA binding"/>
    <property type="evidence" value="ECO:0007669"/>
    <property type="project" value="UniProtKB-UniRule"/>
</dbReference>
<dbReference type="CDD" id="cd02412">
    <property type="entry name" value="KH-II_30S_S3"/>
    <property type="match status" value="1"/>
</dbReference>
<evidence type="ECO:0000256" key="3">
    <source>
        <dbReference type="ARBA" id="ARBA00022884"/>
    </source>
</evidence>
<dbReference type="Gene3D" id="3.30.300.20">
    <property type="match status" value="1"/>
</dbReference>
<organism evidence="11 12">
    <name type="scientific">Candidatus Ozemobacter sibiricus</name>
    <dbReference type="NCBI Taxonomy" id="2268124"/>
    <lineage>
        <taxon>Bacteria</taxon>
        <taxon>Candidatus Ozemobacteria</taxon>
        <taxon>Candidatus Ozemobacterales</taxon>
        <taxon>Candidatus Ozemobacteraceae</taxon>
        <taxon>Candidatus Ozemobacter</taxon>
    </lineage>
</organism>
<evidence type="ECO:0000313" key="12">
    <source>
        <dbReference type="Proteomes" id="UP000252355"/>
    </source>
</evidence>
<evidence type="ECO:0000256" key="6">
    <source>
        <dbReference type="ARBA" id="ARBA00024998"/>
    </source>
</evidence>
<evidence type="ECO:0000256" key="2">
    <source>
        <dbReference type="ARBA" id="ARBA00022730"/>
    </source>
</evidence>
<dbReference type="Gene3D" id="3.30.1140.32">
    <property type="entry name" value="Ribosomal protein S3, C-terminal domain"/>
    <property type="match status" value="1"/>
</dbReference>
<evidence type="ECO:0000256" key="1">
    <source>
        <dbReference type="ARBA" id="ARBA00010761"/>
    </source>
</evidence>
<evidence type="ECO:0000256" key="4">
    <source>
        <dbReference type="ARBA" id="ARBA00022980"/>
    </source>
</evidence>
<keyword evidence="5 8" id="KW-0687">Ribonucleoprotein</keyword>
<dbReference type="InterPro" id="IPR004087">
    <property type="entry name" value="KH_dom"/>
</dbReference>